<evidence type="ECO:0000256" key="1">
    <source>
        <dbReference type="SAM" id="MobiDB-lite"/>
    </source>
</evidence>
<dbReference type="InterPro" id="IPR003399">
    <property type="entry name" value="Mce/MlaD"/>
</dbReference>
<sequence>MENRSHALLAGLFTLALLVAAALVAIWVGRDRAALKPYVIVSSTSVSGLSAQSTVRYQGVPVGKVQSLGFNPDKPVQVRISIGVAPSTPITESTWAELGVQGVTGLGNIELRDDGTSTRRLASSAAMPATIPLRPGFFQRFEQRGGEILHNVEQVSARLERLLSNENVQATTATLQNIAAITTDLRQAATDLRPALAQVPPLVDSLQAMSRNTGQAAREIAGLAQSARQALARLDAPDGPLAMATRSMRDIAWAAARLDAQTLPAVSGMASSIDSAARSATTTLRRVGDTPQSLLFGPPPAVPGPGEPGFAGFGR</sequence>
<dbReference type="PANTHER" id="PTHR36698:SF2">
    <property type="entry name" value="MCE_MLAD DOMAIN-CONTAINING PROTEIN"/>
    <property type="match status" value="1"/>
</dbReference>
<dbReference type="PANTHER" id="PTHR36698">
    <property type="entry name" value="BLL5892 PROTEIN"/>
    <property type="match status" value="1"/>
</dbReference>
<evidence type="ECO:0000313" key="4">
    <source>
        <dbReference type="Proteomes" id="UP000007564"/>
    </source>
</evidence>
<proteinExistence type="predicted"/>
<evidence type="ECO:0000313" key="3">
    <source>
        <dbReference type="EMBL" id="CCJ55164.1"/>
    </source>
</evidence>
<feature type="region of interest" description="Disordered" evidence="1">
    <location>
        <begin position="289"/>
        <end position="315"/>
    </location>
</feature>
<dbReference type="AlphaFoldDB" id="A0A0C6P5T3"/>
<dbReference type="Pfam" id="PF02470">
    <property type="entry name" value="MlaD"/>
    <property type="match status" value="1"/>
</dbReference>
<dbReference type="HOGENOM" id="CLU_013850_1_1_4"/>
<protein>
    <submittedName>
        <fullName evidence="3">Putative exported protein</fullName>
    </submittedName>
</protein>
<dbReference type="RefSeq" id="WP_015064730.1">
    <property type="nucleotide sequence ID" value="NC_019382.1"/>
</dbReference>
<accession>A0A0C6P5T3</accession>
<feature type="domain" description="Mce/MlaD" evidence="2">
    <location>
        <begin position="38"/>
        <end position="112"/>
    </location>
</feature>
<dbReference type="OrthoDB" id="5294672at2"/>
<dbReference type="EMBL" id="HE965806">
    <property type="protein sequence ID" value="CCJ55164.1"/>
    <property type="molecule type" value="Genomic_DNA"/>
</dbReference>
<dbReference type="KEGG" id="bbh:BN112_3248"/>
<dbReference type="Proteomes" id="UP000007564">
    <property type="component" value="Chromosome"/>
</dbReference>
<reference evidence="3 4" key="1">
    <citation type="journal article" date="2012" name="BMC Genomics">
        <title>Comparative genomics of the classical Bordetella subspecies: the evolution and exchange of virulence-associated diversity amongst closely related pathogens.</title>
        <authorList>
            <person name="Park J."/>
            <person name="Zhang Y."/>
            <person name="Buboltz A.M."/>
            <person name="Zhang X."/>
            <person name="Schuster S.C."/>
            <person name="Ahuja U."/>
            <person name="Liu M."/>
            <person name="Miller J.F."/>
            <person name="Sebaihia M."/>
            <person name="Bentley S.D."/>
            <person name="Parkhill J."/>
            <person name="Harvill E.T."/>
        </authorList>
    </citation>
    <scope>NUCLEOTIDE SEQUENCE [LARGE SCALE GENOMIC DNA]</scope>
    <source>
        <strain evidence="3 4">253</strain>
    </source>
</reference>
<organism evidence="3 4">
    <name type="scientific">Bordetella bronchiseptica 253</name>
    <dbReference type="NCBI Taxonomy" id="568707"/>
    <lineage>
        <taxon>Bacteria</taxon>
        <taxon>Pseudomonadati</taxon>
        <taxon>Pseudomonadota</taxon>
        <taxon>Betaproteobacteria</taxon>
        <taxon>Burkholderiales</taxon>
        <taxon>Alcaligenaceae</taxon>
        <taxon>Bordetella</taxon>
    </lineage>
</organism>
<feature type="compositionally biased region" description="Pro residues" evidence="1">
    <location>
        <begin position="297"/>
        <end position="306"/>
    </location>
</feature>
<gene>
    <name evidence="3" type="ORF">BN112_3248</name>
</gene>
<evidence type="ECO:0000259" key="2">
    <source>
        <dbReference type="Pfam" id="PF02470"/>
    </source>
</evidence>
<name>A0A0C6P5T3_BORBO</name>